<proteinExistence type="predicted"/>
<evidence type="ECO:0000313" key="2">
    <source>
        <dbReference type="Proteomes" id="UP000092445"/>
    </source>
</evidence>
<sequence length="162" mass="19037">MKIPEVLPQILRSQAAKAAQYAVIDIKYSPRFCEHFEHIDAPHSSAMSSTVKSFYTTYARFVISIPITNNEFIKSIRNINYSTSLYSDHDRNRNDYWDRRNRKVCAQFPVRGYHSDDQDNYNTVQDIEASEDYNCHKDHNGDDKENEFHNCRDRSVNIAHQI</sequence>
<protein>
    <submittedName>
        <fullName evidence="1">Uncharacterized protein</fullName>
    </submittedName>
</protein>
<dbReference type="Proteomes" id="UP000092445">
    <property type="component" value="Unassembled WGS sequence"/>
</dbReference>
<reference evidence="2" key="1">
    <citation type="submission" date="2014-03" db="EMBL/GenBank/DDBJ databases">
        <authorList>
            <person name="Aksoy S."/>
            <person name="Warren W."/>
            <person name="Wilson R.K."/>
        </authorList>
    </citation>
    <scope>NUCLEOTIDE SEQUENCE [LARGE SCALE GENOMIC DNA]</scope>
    <source>
        <strain evidence="2">IAEA</strain>
    </source>
</reference>
<name>A0A1B0A9T8_GLOPL</name>
<dbReference type="EnsemblMetazoa" id="GPAI038795-RA">
    <property type="protein sequence ID" value="GPAI038795-PA"/>
    <property type="gene ID" value="GPAI038795"/>
</dbReference>
<reference evidence="1" key="2">
    <citation type="submission" date="2020-05" db="UniProtKB">
        <authorList>
            <consortium name="EnsemblMetazoa"/>
        </authorList>
    </citation>
    <scope>IDENTIFICATION</scope>
    <source>
        <strain evidence="1">IAEA</strain>
    </source>
</reference>
<dbReference type="VEuPathDB" id="VectorBase:GPAI038795"/>
<dbReference type="AlphaFoldDB" id="A0A1B0A9T8"/>
<accession>A0A1B0A9T8</accession>
<evidence type="ECO:0000313" key="1">
    <source>
        <dbReference type="EnsemblMetazoa" id="GPAI038795-PA"/>
    </source>
</evidence>
<organism evidence="1 2">
    <name type="scientific">Glossina pallidipes</name>
    <name type="common">Tsetse fly</name>
    <dbReference type="NCBI Taxonomy" id="7398"/>
    <lineage>
        <taxon>Eukaryota</taxon>
        <taxon>Metazoa</taxon>
        <taxon>Ecdysozoa</taxon>
        <taxon>Arthropoda</taxon>
        <taxon>Hexapoda</taxon>
        <taxon>Insecta</taxon>
        <taxon>Pterygota</taxon>
        <taxon>Neoptera</taxon>
        <taxon>Endopterygota</taxon>
        <taxon>Diptera</taxon>
        <taxon>Brachycera</taxon>
        <taxon>Muscomorpha</taxon>
        <taxon>Hippoboscoidea</taxon>
        <taxon>Glossinidae</taxon>
        <taxon>Glossina</taxon>
    </lineage>
</organism>
<keyword evidence="2" id="KW-1185">Reference proteome</keyword>